<dbReference type="Gramene" id="ONK69213">
    <property type="protein sequence ID" value="ONK69213"/>
    <property type="gene ID" value="A4U43_C05F20520"/>
</dbReference>
<proteinExistence type="predicted"/>
<dbReference type="PANTHER" id="PTHR33130:SF45">
    <property type="entry name" value="OS05G0541700 PROTEIN"/>
    <property type="match status" value="1"/>
</dbReference>
<sequence>MDETAEDSVPIRANYRQANEDDTGYNPLNLLVEVAANLHHQILTNFEAETYGVHAQNSQKHGGVSSHSNESNLVFPKLLIQLTEEEKEEDFMVFIGSKLPQRPKKRAKLIQRKIDLMVPGSWISGLTLKRYEIQDGLTKQRIGGLKGMGDLECNSD</sequence>
<gene>
    <name evidence="1" type="ORF">A4U43_C05F20520</name>
</gene>
<dbReference type="Proteomes" id="UP000243459">
    <property type="component" value="Chromosome 5"/>
</dbReference>
<organism evidence="1 2">
    <name type="scientific">Asparagus officinalis</name>
    <name type="common">Garden asparagus</name>
    <dbReference type="NCBI Taxonomy" id="4686"/>
    <lineage>
        <taxon>Eukaryota</taxon>
        <taxon>Viridiplantae</taxon>
        <taxon>Streptophyta</taxon>
        <taxon>Embryophyta</taxon>
        <taxon>Tracheophyta</taxon>
        <taxon>Spermatophyta</taxon>
        <taxon>Magnoliopsida</taxon>
        <taxon>Liliopsida</taxon>
        <taxon>Asparagales</taxon>
        <taxon>Asparagaceae</taxon>
        <taxon>Asparagoideae</taxon>
        <taxon>Asparagus</taxon>
    </lineage>
</organism>
<dbReference type="InterPro" id="IPR012438">
    <property type="entry name" value="DUF1639"/>
</dbReference>
<reference evidence="2" key="1">
    <citation type="journal article" date="2017" name="Nat. Commun.">
        <title>The asparagus genome sheds light on the origin and evolution of a young Y chromosome.</title>
        <authorList>
            <person name="Harkess A."/>
            <person name="Zhou J."/>
            <person name="Xu C."/>
            <person name="Bowers J.E."/>
            <person name="Van der Hulst R."/>
            <person name="Ayyampalayam S."/>
            <person name="Mercati F."/>
            <person name="Riccardi P."/>
            <person name="McKain M.R."/>
            <person name="Kakrana A."/>
            <person name="Tang H."/>
            <person name="Ray J."/>
            <person name="Groenendijk J."/>
            <person name="Arikit S."/>
            <person name="Mathioni S.M."/>
            <person name="Nakano M."/>
            <person name="Shan H."/>
            <person name="Telgmann-Rauber A."/>
            <person name="Kanno A."/>
            <person name="Yue Z."/>
            <person name="Chen H."/>
            <person name="Li W."/>
            <person name="Chen Y."/>
            <person name="Xu X."/>
            <person name="Zhang Y."/>
            <person name="Luo S."/>
            <person name="Chen H."/>
            <person name="Gao J."/>
            <person name="Mao Z."/>
            <person name="Pires J.C."/>
            <person name="Luo M."/>
            <person name="Kudrna D."/>
            <person name="Wing R.A."/>
            <person name="Meyers B.C."/>
            <person name="Yi K."/>
            <person name="Kong H."/>
            <person name="Lavrijsen P."/>
            <person name="Sunseri F."/>
            <person name="Falavigna A."/>
            <person name="Ye Y."/>
            <person name="Leebens-Mack J.H."/>
            <person name="Chen G."/>
        </authorList>
    </citation>
    <scope>NUCLEOTIDE SEQUENCE [LARGE SCALE GENOMIC DNA]</scope>
    <source>
        <strain evidence="2">cv. DH0086</strain>
    </source>
</reference>
<protein>
    <submittedName>
        <fullName evidence="1">Uncharacterized protein</fullName>
    </submittedName>
</protein>
<dbReference type="AlphaFoldDB" id="A0A5P1EU68"/>
<evidence type="ECO:0000313" key="2">
    <source>
        <dbReference type="Proteomes" id="UP000243459"/>
    </source>
</evidence>
<accession>A0A5P1EU68</accession>
<dbReference type="EMBL" id="CM007385">
    <property type="protein sequence ID" value="ONK69213.1"/>
    <property type="molecule type" value="Genomic_DNA"/>
</dbReference>
<dbReference type="Pfam" id="PF07797">
    <property type="entry name" value="DUF1639"/>
    <property type="match status" value="1"/>
</dbReference>
<keyword evidence="2" id="KW-1185">Reference proteome</keyword>
<evidence type="ECO:0000313" key="1">
    <source>
        <dbReference type="EMBL" id="ONK69213.1"/>
    </source>
</evidence>
<dbReference type="PANTHER" id="PTHR33130">
    <property type="entry name" value="PUTATIVE (DUF1639)-RELATED"/>
    <property type="match status" value="1"/>
</dbReference>
<name>A0A5P1EU68_ASPOF</name>